<dbReference type="InterPro" id="IPR005467">
    <property type="entry name" value="His_kinase_dom"/>
</dbReference>
<dbReference type="CDD" id="cd00082">
    <property type="entry name" value="HisKA"/>
    <property type="match status" value="1"/>
</dbReference>
<dbReference type="Pfam" id="PF00072">
    <property type="entry name" value="Response_reg"/>
    <property type="match status" value="1"/>
</dbReference>
<dbReference type="NCBIfam" id="TIGR00229">
    <property type="entry name" value="sensory_box"/>
    <property type="match status" value="4"/>
</dbReference>
<evidence type="ECO:0000256" key="3">
    <source>
        <dbReference type="ARBA" id="ARBA00022553"/>
    </source>
</evidence>
<dbReference type="Pfam" id="PF02518">
    <property type="entry name" value="HATPase_c"/>
    <property type="match status" value="1"/>
</dbReference>
<evidence type="ECO:0000259" key="9">
    <source>
        <dbReference type="PROSITE" id="PS50112"/>
    </source>
</evidence>
<evidence type="ECO:0000256" key="1">
    <source>
        <dbReference type="ARBA" id="ARBA00000085"/>
    </source>
</evidence>
<evidence type="ECO:0000313" key="12">
    <source>
        <dbReference type="Proteomes" id="UP001378188"/>
    </source>
</evidence>
<dbReference type="InterPro" id="IPR036097">
    <property type="entry name" value="HisK_dim/P_sf"/>
</dbReference>
<dbReference type="SUPFAM" id="SSF52172">
    <property type="entry name" value="CheY-like"/>
    <property type="match status" value="1"/>
</dbReference>
<dbReference type="SMART" id="SM00387">
    <property type="entry name" value="HATPase_c"/>
    <property type="match status" value="1"/>
</dbReference>
<evidence type="ECO:0000313" key="11">
    <source>
        <dbReference type="EMBL" id="MEJ8571459.1"/>
    </source>
</evidence>
<comment type="catalytic activity">
    <reaction evidence="1">
        <text>ATP + protein L-histidine = ADP + protein N-phospho-L-histidine.</text>
        <dbReference type="EC" id="2.7.13.3"/>
    </reaction>
</comment>
<dbReference type="InterPro" id="IPR000014">
    <property type="entry name" value="PAS"/>
</dbReference>
<keyword evidence="3 6" id="KW-0597">Phosphoprotein</keyword>
<feature type="domain" description="PAS" evidence="9">
    <location>
        <begin position="256"/>
        <end position="312"/>
    </location>
</feature>
<dbReference type="SUPFAM" id="SSF47384">
    <property type="entry name" value="Homodimeric domain of signal transducing histidine kinase"/>
    <property type="match status" value="1"/>
</dbReference>
<keyword evidence="4" id="KW-0808">Transferase</keyword>
<dbReference type="SMART" id="SM00086">
    <property type="entry name" value="PAC"/>
    <property type="match status" value="3"/>
</dbReference>
<protein>
    <recommendedName>
        <fullName evidence="2">histidine kinase</fullName>
        <ecNumber evidence="2">2.7.13.3</ecNumber>
    </recommendedName>
</protein>
<dbReference type="InterPro" id="IPR001789">
    <property type="entry name" value="Sig_transdc_resp-reg_receiver"/>
</dbReference>
<dbReference type="SUPFAM" id="SSF55785">
    <property type="entry name" value="PYP-like sensor domain (PAS domain)"/>
    <property type="match status" value="4"/>
</dbReference>
<dbReference type="InterPro" id="IPR036890">
    <property type="entry name" value="HATPase_C_sf"/>
</dbReference>
<sequence length="887" mass="98523">MLLDFAVSQSPAVLYIGAFTGSDTVRFVSSNAEAVIGWRPADMVGPATIWRDRVHPDDLRSYDEAVERVRRSGSNTQEYRLETPDGSYRWMRDQQRLTTPGDPRGEYVGCIVDVTAEKRSELELNRANAINRAIVDAAMDAVIVTDRDGLVIDFNAAAESMLGYSAQEAEGVLLCDLTMPEDVREESKRSFEKYRNGVADRTINDRFETVMCRRDGSRFPSEVRMRRVEAGGESFIVTEIRDLSERAEAEAAHRRVMRLLHDAVESLPVGFSISDSDEKVVLCNRAFAEPYGATPDELIGKSRDELVERLHPRIRSFNGIDVGDKAAYMAAVATRLGHPSAGPSEVELDDGEWRLVSAFPTSDGGTVSIRTDITRLKLAERALRDSEMTIRMAVEACPVPLGLVRARDGLIIYESPAAQQLFGRLPDDGPAYTTGYFVHETDRQRFLKTLIEDGVDGMEVLMQRADGEEFWASISARLVDFLGRKSIVTSVYDLTERRAVEAEMTRQREALHQSEKLAALGELLASVAHELNNPLSVVVGQALLLKETATDKSIALRAEKIGSAADRCSRIVRTFLAMARQQPMERRPVDLNRVVELAMEVTAYSLRAADIDIRLSLDSDMPPVWGDADQLNQVLTNLILNAQKALEESKSPRRVKIITSYRDRNREIVIKIKDNGPGIPDEIRSRIFEPFFTTRQVGSGTGIGLAFCHRIITTHGGTIEVDSGIDGGANFIIRLPVTRMSSAAAETLPQGTEAASEARILVVDDEVAVAEMMADILEDEGHRVEIAHSGSQALDVIALRPFDLVLSDLRMPDLDGPAMFDAIRESRPDLVSRIAFITGDTMSARIRTFLQNSERPYIEKPITPQDVRDLVNQMLRETKIASEELEQ</sequence>
<comment type="caution">
    <text evidence="11">The sequence shown here is derived from an EMBL/GenBank/DDBJ whole genome shotgun (WGS) entry which is preliminary data.</text>
</comment>
<feature type="domain" description="PAS" evidence="9">
    <location>
        <begin position="127"/>
        <end position="182"/>
    </location>
</feature>
<reference evidence="11 12" key="1">
    <citation type="submission" date="2024-02" db="EMBL/GenBank/DDBJ databases">
        <title>Genome analysis and characterization of Microbaculum marinisediminis sp. nov., isolated from marine sediment.</title>
        <authorList>
            <person name="Du Z.-J."/>
            <person name="Ye Y.-Q."/>
            <person name="Zhang Z.-R."/>
            <person name="Yuan S.-M."/>
            <person name="Zhang X.-Y."/>
        </authorList>
    </citation>
    <scope>NUCLEOTIDE SEQUENCE [LARGE SCALE GENOMIC DNA]</scope>
    <source>
        <strain evidence="11 12">SDUM1044001</strain>
    </source>
</reference>
<dbReference type="SMART" id="SM00091">
    <property type="entry name" value="PAS"/>
    <property type="match status" value="4"/>
</dbReference>
<feature type="domain" description="PAC" evidence="10">
    <location>
        <begin position="456"/>
        <end position="506"/>
    </location>
</feature>
<dbReference type="Pfam" id="PF08447">
    <property type="entry name" value="PAS_3"/>
    <property type="match status" value="1"/>
</dbReference>
<dbReference type="GO" id="GO:0006355">
    <property type="term" value="P:regulation of DNA-templated transcription"/>
    <property type="evidence" value="ECO:0007669"/>
    <property type="project" value="InterPro"/>
</dbReference>
<proteinExistence type="predicted"/>
<dbReference type="SMART" id="SM00388">
    <property type="entry name" value="HisKA"/>
    <property type="match status" value="1"/>
</dbReference>
<dbReference type="InterPro" id="IPR013767">
    <property type="entry name" value="PAS_fold"/>
</dbReference>
<dbReference type="Pfam" id="PF12860">
    <property type="entry name" value="PAS_7"/>
    <property type="match status" value="1"/>
</dbReference>
<keyword evidence="12" id="KW-1185">Reference proteome</keyword>
<dbReference type="Gene3D" id="3.30.450.20">
    <property type="entry name" value="PAS domain"/>
    <property type="match status" value="4"/>
</dbReference>
<feature type="domain" description="PAS" evidence="9">
    <location>
        <begin position="1"/>
        <end position="73"/>
    </location>
</feature>
<dbReference type="Gene3D" id="1.10.287.130">
    <property type="match status" value="1"/>
</dbReference>
<dbReference type="PROSITE" id="PS50110">
    <property type="entry name" value="RESPONSE_REGULATORY"/>
    <property type="match status" value="1"/>
</dbReference>
<dbReference type="Gene3D" id="3.30.565.10">
    <property type="entry name" value="Histidine kinase-like ATPase, C-terminal domain"/>
    <property type="match status" value="1"/>
</dbReference>
<dbReference type="PROSITE" id="PS50109">
    <property type="entry name" value="HIS_KIN"/>
    <property type="match status" value="1"/>
</dbReference>
<dbReference type="Proteomes" id="UP001378188">
    <property type="component" value="Unassembled WGS sequence"/>
</dbReference>
<gene>
    <name evidence="11" type="ORF">V3328_08245</name>
</gene>
<dbReference type="PANTHER" id="PTHR43304:SF1">
    <property type="entry name" value="PAC DOMAIN-CONTAINING PROTEIN"/>
    <property type="match status" value="1"/>
</dbReference>
<dbReference type="RefSeq" id="WP_340329160.1">
    <property type="nucleotide sequence ID" value="NZ_JAZHOF010000003.1"/>
</dbReference>
<evidence type="ECO:0000256" key="4">
    <source>
        <dbReference type="ARBA" id="ARBA00022679"/>
    </source>
</evidence>
<keyword evidence="5" id="KW-0418">Kinase</keyword>
<dbReference type="EC" id="2.7.13.3" evidence="2"/>
<name>A0AAW9RRB1_9HYPH</name>
<dbReference type="EMBL" id="JAZHOF010000003">
    <property type="protein sequence ID" value="MEJ8571459.1"/>
    <property type="molecule type" value="Genomic_DNA"/>
</dbReference>
<dbReference type="InterPro" id="IPR003594">
    <property type="entry name" value="HATPase_dom"/>
</dbReference>
<evidence type="ECO:0000259" key="7">
    <source>
        <dbReference type="PROSITE" id="PS50109"/>
    </source>
</evidence>
<dbReference type="InterPro" id="IPR004358">
    <property type="entry name" value="Sig_transdc_His_kin-like_C"/>
</dbReference>
<feature type="domain" description="Response regulatory" evidence="8">
    <location>
        <begin position="759"/>
        <end position="875"/>
    </location>
</feature>
<evidence type="ECO:0000256" key="2">
    <source>
        <dbReference type="ARBA" id="ARBA00012438"/>
    </source>
</evidence>
<dbReference type="Gene3D" id="3.40.50.2300">
    <property type="match status" value="1"/>
</dbReference>
<dbReference type="InterPro" id="IPR052162">
    <property type="entry name" value="Sensor_kinase/Photoreceptor"/>
</dbReference>
<dbReference type="CDD" id="cd00156">
    <property type="entry name" value="REC"/>
    <property type="match status" value="1"/>
</dbReference>
<dbReference type="Pfam" id="PF00512">
    <property type="entry name" value="HisKA"/>
    <property type="match status" value="1"/>
</dbReference>
<dbReference type="InterPro" id="IPR013655">
    <property type="entry name" value="PAS_fold_3"/>
</dbReference>
<dbReference type="InterPro" id="IPR011006">
    <property type="entry name" value="CheY-like_superfamily"/>
</dbReference>
<dbReference type="InterPro" id="IPR001610">
    <property type="entry name" value="PAC"/>
</dbReference>
<accession>A0AAW9RRB1</accession>
<dbReference type="PROSITE" id="PS50113">
    <property type="entry name" value="PAC"/>
    <property type="match status" value="2"/>
</dbReference>
<dbReference type="PRINTS" id="PR00344">
    <property type="entry name" value="BCTRLSENSOR"/>
</dbReference>
<dbReference type="InterPro" id="IPR003661">
    <property type="entry name" value="HisK_dim/P_dom"/>
</dbReference>
<feature type="modified residue" description="4-aspartylphosphate" evidence="6">
    <location>
        <position position="808"/>
    </location>
</feature>
<dbReference type="PROSITE" id="PS50112">
    <property type="entry name" value="PAS"/>
    <property type="match status" value="3"/>
</dbReference>
<dbReference type="GO" id="GO:0000155">
    <property type="term" value="F:phosphorelay sensor kinase activity"/>
    <property type="evidence" value="ECO:0007669"/>
    <property type="project" value="InterPro"/>
</dbReference>
<evidence type="ECO:0000256" key="6">
    <source>
        <dbReference type="PROSITE-ProRule" id="PRU00169"/>
    </source>
</evidence>
<evidence type="ECO:0000256" key="5">
    <source>
        <dbReference type="ARBA" id="ARBA00022777"/>
    </source>
</evidence>
<dbReference type="CDD" id="cd00130">
    <property type="entry name" value="PAS"/>
    <property type="match status" value="4"/>
</dbReference>
<feature type="domain" description="PAC" evidence="10">
    <location>
        <begin position="75"/>
        <end position="126"/>
    </location>
</feature>
<dbReference type="SUPFAM" id="SSF55874">
    <property type="entry name" value="ATPase domain of HSP90 chaperone/DNA topoisomerase II/histidine kinase"/>
    <property type="match status" value="1"/>
</dbReference>
<dbReference type="InterPro" id="IPR035965">
    <property type="entry name" value="PAS-like_dom_sf"/>
</dbReference>
<organism evidence="11 12">
    <name type="scientific">Microbaculum marinum</name>
    <dbReference type="NCBI Taxonomy" id="1764581"/>
    <lineage>
        <taxon>Bacteria</taxon>
        <taxon>Pseudomonadati</taxon>
        <taxon>Pseudomonadota</taxon>
        <taxon>Alphaproteobacteria</taxon>
        <taxon>Hyphomicrobiales</taxon>
        <taxon>Tepidamorphaceae</taxon>
        <taxon>Microbaculum</taxon>
    </lineage>
</organism>
<dbReference type="InterPro" id="IPR000700">
    <property type="entry name" value="PAS-assoc_C"/>
</dbReference>
<feature type="domain" description="Histidine kinase" evidence="7">
    <location>
        <begin position="526"/>
        <end position="739"/>
    </location>
</feature>
<evidence type="ECO:0000259" key="10">
    <source>
        <dbReference type="PROSITE" id="PS50113"/>
    </source>
</evidence>
<dbReference type="PANTHER" id="PTHR43304">
    <property type="entry name" value="PHYTOCHROME-LIKE PROTEIN CPH1"/>
    <property type="match status" value="1"/>
</dbReference>
<dbReference type="AlphaFoldDB" id="A0AAW9RRB1"/>
<dbReference type="Pfam" id="PF00989">
    <property type="entry name" value="PAS"/>
    <property type="match status" value="1"/>
</dbReference>
<evidence type="ECO:0000259" key="8">
    <source>
        <dbReference type="PROSITE" id="PS50110"/>
    </source>
</evidence>
<dbReference type="SMART" id="SM00448">
    <property type="entry name" value="REC"/>
    <property type="match status" value="1"/>
</dbReference>
<dbReference type="Pfam" id="PF13426">
    <property type="entry name" value="PAS_9"/>
    <property type="match status" value="1"/>
</dbReference>